<organism evidence="1">
    <name type="scientific">viral metagenome</name>
    <dbReference type="NCBI Taxonomy" id="1070528"/>
    <lineage>
        <taxon>unclassified sequences</taxon>
        <taxon>metagenomes</taxon>
        <taxon>organismal metagenomes</taxon>
    </lineage>
</organism>
<accession>A0A6C0IC35</accession>
<dbReference type="EMBL" id="MN740154">
    <property type="protein sequence ID" value="QHT90402.1"/>
    <property type="molecule type" value="Genomic_DNA"/>
</dbReference>
<reference evidence="1" key="1">
    <citation type="journal article" date="2020" name="Nature">
        <title>Giant virus diversity and host interactions through global metagenomics.</title>
        <authorList>
            <person name="Schulz F."/>
            <person name="Roux S."/>
            <person name="Paez-Espino D."/>
            <person name="Jungbluth S."/>
            <person name="Walsh D.A."/>
            <person name="Denef V.J."/>
            <person name="McMahon K.D."/>
            <person name="Konstantinidis K.T."/>
            <person name="Eloe-Fadrosh E.A."/>
            <person name="Kyrpides N.C."/>
            <person name="Woyke T."/>
        </authorList>
    </citation>
    <scope>NUCLEOTIDE SEQUENCE</scope>
    <source>
        <strain evidence="1">GVMAG-M-3300023184-68</strain>
    </source>
</reference>
<sequence length="252" mass="27749">MSIVTLKKKTQNQYNNLSVGQKQFSLQGGHRSQGFVGQTMLSRSLPRTLMVGNVPRGHGGLNGAYHKAKMVVDGTGLGNNTLNNSKVMKPSVLDTNGMIMTKYRWIRRPQPFTSVKPDTTNNVQTQQQHIEILRRLELTNQCSTKKIVGVPAKCGDLCSKTQSQYLNYNSVTKQHHISKPNPVMSQGEYITGVIDGKCSKMDSGSIMASLLQKHHFNKPFACTNVPYVTPQQLPPGASRAKQLASTTIVVIP</sequence>
<dbReference type="AlphaFoldDB" id="A0A6C0IC35"/>
<name>A0A6C0IC35_9ZZZZ</name>
<protein>
    <submittedName>
        <fullName evidence="1">Uncharacterized protein</fullName>
    </submittedName>
</protein>
<evidence type="ECO:0000313" key="1">
    <source>
        <dbReference type="EMBL" id="QHT90402.1"/>
    </source>
</evidence>
<proteinExistence type="predicted"/>